<protein>
    <submittedName>
        <fullName evidence="1">Uncharacterized protein</fullName>
    </submittedName>
</protein>
<dbReference type="EMBL" id="DMNG01000077">
    <property type="protein sequence ID" value="HAN23842.1"/>
    <property type="molecule type" value="Genomic_DNA"/>
</dbReference>
<name>A0A3C1KB20_9MICO</name>
<evidence type="ECO:0000313" key="1">
    <source>
        <dbReference type="EMBL" id="HAN23842.1"/>
    </source>
</evidence>
<proteinExistence type="predicted"/>
<reference evidence="1 2" key="1">
    <citation type="journal article" date="2018" name="Nat. Biotechnol.">
        <title>A standardized bacterial taxonomy based on genome phylogeny substantially revises the tree of life.</title>
        <authorList>
            <person name="Parks D.H."/>
            <person name="Chuvochina M."/>
            <person name="Waite D.W."/>
            <person name="Rinke C."/>
            <person name="Skarshewski A."/>
            <person name="Chaumeil P.A."/>
            <person name="Hugenholtz P."/>
        </authorList>
    </citation>
    <scope>NUCLEOTIDE SEQUENCE [LARGE SCALE GENOMIC DNA]</scope>
    <source>
        <strain evidence="1">UBA9152</strain>
    </source>
</reference>
<sequence length="125" mass="12863">MSDGRVAAVHLARSRAIDGALYVVTDAAAPAPFVVVPTAGAEAVLRARVRAGDSVVAVADFPGRDRILRRASAWGANAIWVGESSRPDDGLATVCVPGDPRELLADWAESAPRLAADPLAIAPAI</sequence>
<organism evidence="1 2">
    <name type="scientific">Microbacterium ginsengisoli</name>
    <dbReference type="NCBI Taxonomy" id="400772"/>
    <lineage>
        <taxon>Bacteria</taxon>
        <taxon>Bacillati</taxon>
        <taxon>Actinomycetota</taxon>
        <taxon>Actinomycetes</taxon>
        <taxon>Micrococcales</taxon>
        <taxon>Microbacteriaceae</taxon>
        <taxon>Microbacterium</taxon>
    </lineage>
</organism>
<gene>
    <name evidence="1" type="ORF">DCP95_04630</name>
</gene>
<evidence type="ECO:0000313" key="2">
    <source>
        <dbReference type="Proteomes" id="UP000257479"/>
    </source>
</evidence>
<accession>A0A3C1KB20</accession>
<dbReference type="Proteomes" id="UP000257479">
    <property type="component" value="Unassembled WGS sequence"/>
</dbReference>
<comment type="caution">
    <text evidence="1">The sequence shown here is derived from an EMBL/GenBank/DDBJ whole genome shotgun (WGS) entry which is preliminary data.</text>
</comment>
<dbReference type="AlphaFoldDB" id="A0A3C1KB20"/>
<feature type="non-terminal residue" evidence="1">
    <location>
        <position position="125"/>
    </location>
</feature>